<dbReference type="InterPro" id="IPR018517">
    <property type="entry name" value="tRNA_hU_synthase_CS"/>
</dbReference>
<accession>R2RDF9</accession>
<evidence type="ECO:0000313" key="19">
    <source>
        <dbReference type="Proteomes" id="UP000014157"/>
    </source>
</evidence>
<dbReference type="EMBL" id="ASWB01000004">
    <property type="protein sequence ID" value="EOT65377.1"/>
    <property type="molecule type" value="Genomic_DNA"/>
</dbReference>
<comment type="catalytic activity">
    <reaction evidence="11">
        <text>a 5,6-dihydrouridine in tRNA + NAD(+) = a uridine in tRNA + NADH + H(+)</text>
        <dbReference type="Rhea" id="RHEA:54452"/>
        <dbReference type="Rhea" id="RHEA-COMP:13339"/>
        <dbReference type="Rhea" id="RHEA-COMP:13887"/>
        <dbReference type="ChEBI" id="CHEBI:15378"/>
        <dbReference type="ChEBI" id="CHEBI:57540"/>
        <dbReference type="ChEBI" id="CHEBI:57945"/>
        <dbReference type="ChEBI" id="CHEBI:65315"/>
        <dbReference type="ChEBI" id="CHEBI:74443"/>
    </reaction>
</comment>
<reference evidence="16 18" key="1">
    <citation type="submission" date="2013-02" db="EMBL/GenBank/DDBJ databases">
        <title>The Genome Sequence of Enterococcus moraviensis BAA-383.</title>
        <authorList>
            <consortium name="The Broad Institute Genome Sequencing Platform"/>
            <consortium name="The Broad Institute Genome Sequencing Center for Infectious Disease"/>
            <person name="Earl A.M."/>
            <person name="Gilmore M.S."/>
            <person name="Lebreton F."/>
            <person name="Walker B."/>
            <person name="Young S.K."/>
            <person name="Zeng Q."/>
            <person name="Gargeya S."/>
            <person name="Fitzgerald M."/>
            <person name="Haas B."/>
            <person name="Abouelleil A."/>
            <person name="Alvarado L."/>
            <person name="Arachchi H.M."/>
            <person name="Berlin A.M."/>
            <person name="Chapman S.B."/>
            <person name="Dewar J."/>
            <person name="Goldberg J."/>
            <person name="Griggs A."/>
            <person name="Gujja S."/>
            <person name="Hansen M."/>
            <person name="Howarth C."/>
            <person name="Imamovic A."/>
            <person name="Larimer J."/>
            <person name="McCowan C."/>
            <person name="Murphy C."/>
            <person name="Neiman D."/>
            <person name="Pearson M."/>
            <person name="Priest M."/>
            <person name="Roberts A."/>
            <person name="Saif S."/>
            <person name="Shea T."/>
            <person name="Sisk P."/>
            <person name="Sykes S."/>
            <person name="Wortman J."/>
            <person name="Nusbaum C."/>
            <person name="Birren B."/>
        </authorList>
    </citation>
    <scope>NUCLEOTIDE SEQUENCE [LARGE SCALE GENOMIC DNA]</scope>
    <source>
        <strain evidence="16 18">ATCC BAA-383</strain>
    </source>
</reference>
<dbReference type="GO" id="GO:0050660">
    <property type="term" value="F:flavin adenine dinucleotide binding"/>
    <property type="evidence" value="ECO:0007669"/>
    <property type="project" value="InterPro"/>
</dbReference>
<evidence type="ECO:0000313" key="17">
    <source>
        <dbReference type="EMBL" id="EOT65377.1"/>
    </source>
</evidence>
<dbReference type="InterPro" id="IPR035587">
    <property type="entry name" value="DUS-like_FMN-bd"/>
</dbReference>
<dbReference type="Pfam" id="PF01207">
    <property type="entry name" value="Dus"/>
    <property type="match status" value="1"/>
</dbReference>
<feature type="domain" description="DUS-like FMN-binding" evidence="15">
    <location>
        <begin position="15"/>
        <end position="317"/>
    </location>
</feature>
<dbReference type="InterPro" id="IPR001269">
    <property type="entry name" value="DUS_fam"/>
</dbReference>
<feature type="binding site" evidence="14">
    <location>
        <begin position="17"/>
        <end position="19"/>
    </location>
    <ligand>
        <name>FMN</name>
        <dbReference type="ChEBI" id="CHEBI:58210"/>
    </ligand>
</feature>
<comment type="caution">
    <text evidence="16">The sequence shown here is derived from an EMBL/GenBank/DDBJ whole genome shotgun (WGS) entry which is preliminary data.</text>
</comment>
<keyword evidence="7" id="KW-0521">NADP</keyword>
<dbReference type="CDD" id="cd02801">
    <property type="entry name" value="DUS_like_FMN"/>
    <property type="match status" value="1"/>
</dbReference>
<sequence>MWKIGNVEIPNRVVVAPMAGISNAAFRVTVKEFGAGLVVCEMISDKGIQQRNKKTLDMLYIDKREYPLSVQIFGGDKETLVEAAKFVEENTDAAIIDINMGCPVNKVIKAEAGAKWLLDPNKVYEMVDAVSSAIDLPVTVKMRTGWDEEHLFAVENALAAEKAGASAIAMHGRTRVQMYEGKANWDILKEVKQHLTIPFMGNGDVRTPEDAKRMLEYVGADGVMIGRAALGNPWMIQRTKQYLETGELIPEPSPHEKIKTAKIHLQRLVDLKGEKIATREFRQHASYYFKGIPRAAKVKVAINQAETQQTMVELMNEFEEKAEKYAEKDTIEIN</sequence>
<dbReference type="Gene3D" id="3.20.20.70">
    <property type="entry name" value="Aldolase class I"/>
    <property type="match status" value="1"/>
</dbReference>
<dbReference type="PANTHER" id="PTHR45846">
    <property type="entry name" value="TRNA-DIHYDROURIDINE(47) SYNTHASE [NAD(P)(+)]-LIKE"/>
    <property type="match status" value="1"/>
</dbReference>
<reference evidence="17 19" key="2">
    <citation type="submission" date="2013-03" db="EMBL/GenBank/DDBJ databases">
        <title>The Genome Sequence of Enterococcus moraviensis BAA-383 (PacBio/Illumina hybrid assembly).</title>
        <authorList>
            <consortium name="The Broad Institute Genomics Platform"/>
            <consortium name="The Broad Institute Genome Sequencing Center for Infectious Disease"/>
            <person name="Earl A."/>
            <person name="Russ C."/>
            <person name="Gilmore M."/>
            <person name="Surin D."/>
            <person name="Walker B."/>
            <person name="Young S."/>
            <person name="Zeng Q."/>
            <person name="Gargeya S."/>
            <person name="Fitzgerald M."/>
            <person name="Haas B."/>
            <person name="Abouelleil A."/>
            <person name="Allen A.W."/>
            <person name="Alvarado L."/>
            <person name="Arachchi H.M."/>
            <person name="Berlin A.M."/>
            <person name="Chapman S.B."/>
            <person name="Gainer-Dewar J."/>
            <person name="Goldberg J."/>
            <person name="Griggs A."/>
            <person name="Gujja S."/>
            <person name="Hansen M."/>
            <person name="Howarth C."/>
            <person name="Imamovic A."/>
            <person name="Ireland A."/>
            <person name="Larimer J."/>
            <person name="McCowan C."/>
            <person name="Murphy C."/>
            <person name="Pearson M."/>
            <person name="Poon T.W."/>
            <person name="Priest M."/>
            <person name="Roberts A."/>
            <person name="Saif S."/>
            <person name="Shea T."/>
            <person name="Sisk P."/>
            <person name="Sykes S."/>
            <person name="Wortman J."/>
            <person name="Nusbaum C."/>
            <person name="Birren B."/>
        </authorList>
    </citation>
    <scope>NUCLEOTIDE SEQUENCE [LARGE SCALE GENOMIC DNA]</scope>
    <source>
        <strain evidence="17 19">ATCC BAA-383</strain>
    </source>
</reference>
<organism evidence="16 18">
    <name type="scientific">Enterococcus moraviensis ATCC BAA-383</name>
    <dbReference type="NCBI Taxonomy" id="1158609"/>
    <lineage>
        <taxon>Bacteria</taxon>
        <taxon>Bacillati</taxon>
        <taxon>Bacillota</taxon>
        <taxon>Bacilli</taxon>
        <taxon>Lactobacillales</taxon>
        <taxon>Enterococcaceae</taxon>
        <taxon>Enterococcus</taxon>
    </lineage>
</organism>
<dbReference type="NCBIfam" id="TIGR00737">
    <property type="entry name" value="nifR3_yhdG"/>
    <property type="match status" value="1"/>
</dbReference>
<evidence type="ECO:0000256" key="14">
    <source>
        <dbReference type="PIRSR" id="PIRSR006621-2"/>
    </source>
</evidence>
<protein>
    <recommendedName>
        <fullName evidence="12">tRNA-dihydrouridine synthase</fullName>
        <ecNumber evidence="12">1.3.1.-</ecNumber>
    </recommendedName>
</protein>
<evidence type="ECO:0000256" key="6">
    <source>
        <dbReference type="ARBA" id="ARBA00022694"/>
    </source>
</evidence>
<comment type="similarity">
    <text evidence="12">Belongs to the dus family.</text>
</comment>
<dbReference type="HOGENOM" id="CLU_013299_0_3_9"/>
<comment type="function">
    <text evidence="2 12">Catalyzes the synthesis of 5,6-dihydrouridine (D), a modified base found in the D-loop of most tRNAs, via the reduction of the C5-C6 double bond in target uridines.</text>
</comment>
<keyword evidence="5 12" id="KW-0288">FMN</keyword>
<evidence type="ECO:0000313" key="16">
    <source>
        <dbReference type="EMBL" id="EOI07035.1"/>
    </source>
</evidence>
<dbReference type="PROSITE" id="PS01136">
    <property type="entry name" value="UPF0034"/>
    <property type="match status" value="1"/>
</dbReference>
<feature type="active site" description="Proton donor" evidence="13">
    <location>
        <position position="102"/>
    </location>
</feature>
<keyword evidence="14" id="KW-0547">Nucleotide-binding</keyword>
<evidence type="ECO:0000256" key="13">
    <source>
        <dbReference type="PIRSR" id="PIRSR006621-1"/>
    </source>
</evidence>
<dbReference type="GO" id="GO:0000049">
    <property type="term" value="F:tRNA binding"/>
    <property type="evidence" value="ECO:0007669"/>
    <property type="project" value="UniProtKB-KW"/>
</dbReference>
<dbReference type="PIRSF" id="PIRSF006621">
    <property type="entry name" value="Dus"/>
    <property type="match status" value="1"/>
</dbReference>
<feature type="binding site" evidence="14">
    <location>
        <position position="171"/>
    </location>
    <ligand>
        <name>FMN</name>
        <dbReference type="ChEBI" id="CHEBI:58210"/>
    </ligand>
</feature>
<dbReference type="STRING" id="155617.RV09_GL003205"/>
<comment type="catalytic activity">
    <reaction evidence="10">
        <text>a 5,6-dihydrouridine in tRNA + NADP(+) = a uridine in tRNA + NADPH + H(+)</text>
        <dbReference type="Rhea" id="RHEA:23624"/>
        <dbReference type="Rhea" id="RHEA-COMP:13339"/>
        <dbReference type="Rhea" id="RHEA-COMP:13887"/>
        <dbReference type="ChEBI" id="CHEBI:15378"/>
        <dbReference type="ChEBI" id="CHEBI:57783"/>
        <dbReference type="ChEBI" id="CHEBI:58349"/>
        <dbReference type="ChEBI" id="CHEBI:65315"/>
        <dbReference type="ChEBI" id="CHEBI:74443"/>
    </reaction>
</comment>
<keyword evidence="9 12" id="KW-0560">Oxidoreductase</keyword>
<comment type="cofactor">
    <cofactor evidence="1 12 14">
        <name>FMN</name>
        <dbReference type="ChEBI" id="CHEBI:58210"/>
    </cofactor>
</comment>
<feature type="binding site" evidence="14">
    <location>
        <begin position="226"/>
        <end position="227"/>
    </location>
    <ligand>
        <name>FMN</name>
        <dbReference type="ChEBI" id="CHEBI:58210"/>
    </ligand>
</feature>
<evidence type="ECO:0000256" key="4">
    <source>
        <dbReference type="ARBA" id="ARBA00022630"/>
    </source>
</evidence>
<keyword evidence="3" id="KW-0820">tRNA-binding</keyword>
<evidence type="ECO:0000256" key="2">
    <source>
        <dbReference type="ARBA" id="ARBA00002790"/>
    </source>
</evidence>
<dbReference type="InterPro" id="IPR013785">
    <property type="entry name" value="Aldolase_TIM"/>
</dbReference>
<keyword evidence="8" id="KW-0694">RNA-binding</keyword>
<keyword evidence="19" id="KW-1185">Reference proteome</keyword>
<dbReference type="EC" id="1.3.1.-" evidence="12"/>
<evidence type="ECO:0000256" key="11">
    <source>
        <dbReference type="ARBA" id="ARBA00048802"/>
    </source>
</evidence>
<evidence type="ECO:0000256" key="12">
    <source>
        <dbReference type="PIRNR" id="PIRNR006621"/>
    </source>
</evidence>
<name>R2RDF9_9ENTE</name>
<dbReference type="PANTHER" id="PTHR45846:SF1">
    <property type="entry name" value="TRNA-DIHYDROURIDINE(47) SYNTHASE [NAD(P)(+)]-LIKE"/>
    <property type="match status" value="1"/>
</dbReference>
<dbReference type="InterPro" id="IPR024036">
    <property type="entry name" value="tRNA-dHydroUridine_Synthase_C"/>
</dbReference>
<evidence type="ECO:0000256" key="7">
    <source>
        <dbReference type="ARBA" id="ARBA00022857"/>
    </source>
</evidence>
<proteinExistence type="inferred from homology"/>
<evidence type="ECO:0000256" key="9">
    <source>
        <dbReference type="ARBA" id="ARBA00023002"/>
    </source>
</evidence>
<dbReference type="eggNOG" id="COG0042">
    <property type="taxonomic scope" value="Bacteria"/>
</dbReference>
<evidence type="ECO:0000256" key="10">
    <source>
        <dbReference type="ARBA" id="ARBA00048205"/>
    </source>
</evidence>
<dbReference type="PATRIC" id="fig|1158609.3.peg.362"/>
<dbReference type="InterPro" id="IPR004652">
    <property type="entry name" value="DusB-like"/>
</dbReference>
<dbReference type="EMBL" id="AJAS01000002">
    <property type="protein sequence ID" value="EOI07035.1"/>
    <property type="molecule type" value="Genomic_DNA"/>
</dbReference>
<dbReference type="Proteomes" id="UP000013781">
    <property type="component" value="Unassembled WGS sequence"/>
</dbReference>
<dbReference type="GO" id="GO:0017150">
    <property type="term" value="F:tRNA dihydrouridine synthase activity"/>
    <property type="evidence" value="ECO:0007669"/>
    <property type="project" value="InterPro"/>
</dbReference>
<dbReference type="Proteomes" id="UP000014157">
    <property type="component" value="Unassembled WGS sequence"/>
</dbReference>
<evidence type="ECO:0000313" key="18">
    <source>
        <dbReference type="Proteomes" id="UP000013781"/>
    </source>
</evidence>
<feature type="binding site" evidence="14">
    <location>
        <position position="141"/>
    </location>
    <ligand>
        <name>FMN</name>
        <dbReference type="ChEBI" id="CHEBI:58210"/>
    </ligand>
</feature>
<dbReference type="Gene3D" id="1.10.1200.80">
    <property type="entry name" value="Putative flavin oxidoreducatase, domain 2"/>
    <property type="match status" value="1"/>
</dbReference>
<evidence type="ECO:0000256" key="8">
    <source>
        <dbReference type="ARBA" id="ARBA00022884"/>
    </source>
</evidence>
<dbReference type="OrthoDB" id="9764501at2"/>
<evidence type="ECO:0000259" key="15">
    <source>
        <dbReference type="Pfam" id="PF01207"/>
    </source>
</evidence>
<evidence type="ECO:0000256" key="3">
    <source>
        <dbReference type="ARBA" id="ARBA00022555"/>
    </source>
</evidence>
<dbReference type="AlphaFoldDB" id="R2RDF9"/>
<feature type="binding site" evidence="14">
    <location>
        <position position="71"/>
    </location>
    <ligand>
        <name>FMN</name>
        <dbReference type="ChEBI" id="CHEBI:58210"/>
    </ligand>
</feature>
<keyword evidence="4 12" id="KW-0285">Flavoprotein</keyword>
<evidence type="ECO:0000256" key="5">
    <source>
        <dbReference type="ARBA" id="ARBA00022643"/>
    </source>
</evidence>
<evidence type="ECO:0000256" key="1">
    <source>
        <dbReference type="ARBA" id="ARBA00001917"/>
    </source>
</evidence>
<dbReference type="SUPFAM" id="SSF51395">
    <property type="entry name" value="FMN-linked oxidoreductases"/>
    <property type="match status" value="1"/>
</dbReference>
<keyword evidence="6 12" id="KW-0819">tRNA processing</keyword>
<dbReference type="RefSeq" id="WP_010763800.1">
    <property type="nucleotide sequence ID" value="NZ_ASWB01000004.1"/>
</dbReference>
<gene>
    <name evidence="17" type="ORF">I586_03111</name>
    <name evidence="16" type="ORF">UAY_00377</name>
</gene>